<sequence length="226" mass="25478">MCEVFPGYSPNTGWQNPAPALCISNLTPNHLPSKSFYSTPIHAKLPTLHHRSSFISSSIIQPSLTQQYFIVTFGIDLPSSLPHRGTDLATMAPSSAAAKEETVEKAREIVVNRRDDALKVISIVHDIFKRTISPDSECAKQAFKTIEPAFQYLELTNNYIRDIFSTEVVTQRYPRVQKLHRDDQEDRSTFPTLETDYVSAELTQNMIRRREQMTEALDSSAGTTLS</sequence>
<evidence type="ECO:0000313" key="1">
    <source>
        <dbReference type="EMBL" id="KAF7511385.1"/>
    </source>
</evidence>
<name>A0A8H7AUJ7_9EURO</name>
<proteinExistence type="predicted"/>
<dbReference type="Proteomes" id="UP000606974">
    <property type="component" value="Unassembled WGS sequence"/>
</dbReference>
<comment type="caution">
    <text evidence="1">The sequence shown here is derived from an EMBL/GenBank/DDBJ whole genome shotgun (WGS) entry which is preliminary data.</text>
</comment>
<organism evidence="1 2">
    <name type="scientific">Endocarpon pusillum</name>
    <dbReference type="NCBI Taxonomy" id="364733"/>
    <lineage>
        <taxon>Eukaryota</taxon>
        <taxon>Fungi</taxon>
        <taxon>Dikarya</taxon>
        <taxon>Ascomycota</taxon>
        <taxon>Pezizomycotina</taxon>
        <taxon>Eurotiomycetes</taxon>
        <taxon>Chaetothyriomycetidae</taxon>
        <taxon>Verrucariales</taxon>
        <taxon>Verrucariaceae</taxon>
        <taxon>Endocarpon</taxon>
    </lineage>
</organism>
<dbReference type="AlphaFoldDB" id="A0A8H7AUJ7"/>
<accession>A0A8H7AUJ7</accession>
<keyword evidence="2" id="KW-1185">Reference proteome</keyword>
<evidence type="ECO:0000313" key="2">
    <source>
        <dbReference type="Proteomes" id="UP000606974"/>
    </source>
</evidence>
<gene>
    <name evidence="1" type="ORF">GJ744_004574</name>
</gene>
<protein>
    <submittedName>
        <fullName evidence="1">Uncharacterized protein</fullName>
    </submittedName>
</protein>
<dbReference type="EMBL" id="JAACFV010000020">
    <property type="protein sequence ID" value="KAF7511385.1"/>
    <property type="molecule type" value="Genomic_DNA"/>
</dbReference>
<reference evidence="1" key="1">
    <citation type="submission" date="2020-02" db="EMBL/GenBank/DDBJ databases">
        <authorList>
            <person name="Palmer J.M."/>
        </authorList>
    </citation>
    <scope>NUCLEOTIDE SEQUENCE</scope>
    <source>
        <strain evidence="1">EPUS1.4</strain>
        <tissue evidence="1">Thallus</tissue>
    </source>
</reference>